<dbReference type="EMBL" id="BA000045">
    <property type="protein sequence ID" value="BAC89012.1"/>
    <property type="molecule type" value="Genomic_DNA"/>
</dbReference>
<dbReference type="InParanoid" id="Q7NLQ0"/>
<reference evidence="1 2" key="2">
    <citation type="journal article" date="2003" name="DNA Res.">
        <title>Complete genome structure of Gloeobacter violaceus PCC 7421, a cyanobacterium that lacks thylakoids (supplement).</title>
        <authorList>
            <person name="Nakamura Y."/>
            <person name="Kaneko T."/>
            <person name="Sato S."/>
            <person name="Mimuro M."/>
            <person name="Miyashita H."/>
            <person name="Tsuchiya T."/>
            <person name="Sasamoto S."/>
            <person name="Watanabe A."/>
            <person name="Kawashima K."/>
            <person name="Kishida Y."/>
            <person name="Kiyokawa C."/>
            <person name="Kohara M."/>
            <person name="Matsumoto M."/>
            <person name="Matsuno A."/>
            <person name="Nakazaki N."/>
            <person name="Shimpo S."/>
            <person name="Takeuchi C."/>
            <person name="Yamada M."/>
            <person name="Tabata S."/>
        </authorList>
    </citation>
    <scope>NUCLEOTIDE SEQUENCE [LARGE SCALE GENOMIC DNA]</scope>
    <source>
        <strain evidence="2">ATCC 29082 / PCC 7421</strain>
    </source>
</reference>
<dbReference type="EnsemblBacteria" id="BAC89012">
    <property type="protein sequence ID" value="BAC89012"/>
    <property type="gene ID" value="BAC89012"/>
</dbReference>
<evidence type="ECO:0000313" key="1">
    <source>
        <dbReference type="EMBL" id="BAC89012.1"/>
    </source>
</evidence>
<dbReference type="STRING" id="251221.gene:10758550"/>
<dbReference type="Proteomes" id="UP000000557">
    <property type="component" value="Chromosome"/>
</dbReference>
<dbReference type="KEGG" id="gvi:gll1071"/>
<proteinExistence type="predicted"/>
<protein>
    <submittedName>
        <fullName evidence="1">Gll1071 protein</fullName>
    </submittedName>
</protein>
<evidence type="ECO:0000313" key="2">
    <source>
        <dbReference type="Proteomes" id="UP000000557"/>
    </source>
</evidence>
<dbReference type="AlphaFoldDB" id="Q7NLQ0"/>
<organism evidence="1 2">
    <name type="scientific">Gloeobacter violaceus (strain ATCC 29082 / PCC 7421)</name>
    <dbReference type="NCBI Taxonomy" id="251221"/>
    <lineage>
        <taxon>Bacteria</taxon>
        <taxon>Bacillati</taxon>
        <taxon>Cyanobacteriota</taxon>
        <taxon>Cyanophyceae</taxon>
        <taxon>Gloeobacterales</taxon>
        <taxon>Gloeobacteraceae</taxon>
        <taxon>Gloeobacter</taxon>
    </lineage>
</organism>
<dbReference type="HOGENOM" id="CLU_2301839_0_0_3"/>
<sequence length="102" mass="11306">MTGKIDTEAFLASVGRIARAVDPILRVIPRDESRCTVLYPGLGDQVWVKVGPREGLFHVFKSRLSEPKPAHLGLITPAGADFLRQVLSEYVEEVGHPNIRML</sequence>
<keyword evidence="2" id="KW-1185">Reference proteome</keyword>
<accession>Q7NLQ0</accession>
<reference evidence="1 2" key="1">
    <citation type="journal article" date="2003" name="DNA Res.">
        <title>Complete genome structure of Gloeobacter violaceus PCC 7421, a cyanobacterium that lacks thylakoids.</title>
        <authorList>
            <person name="Nakamura Y."/>
            <person name="Kaneko T."/>
            <person name="Sato S."/>
            <person name="Mimuro M."/>
            <person name="Miyashita H."/>
            <person name="Tsuchiya T."/>
            <person name="Sasamoto S."/>
            <person name="Watanabe A."/>
            <person name="Kawashima K."/>
            <person name="Kishida Y."/>
            <person name="Kiyokawa C."/>
            <person name="Kohara M."/>
            <person name="Matsumoto M."/>
            <person name="Matsuno A."/>
            <person name="Nakazaki N."/>
            <person name="Shimpo S."/>
            <person name="Takeuchi C."/>
            <person name="Yamada M."/>
            <person name="Tabata S."/>
        </authorList>
    </citation>
    <scope>NUCLEOTIDE SEQUENCE [LARGE SCALE GENOMIC DNA]</scope>
    <source>
        <strain evidence="2">ATCC 29082 / PCC 7421</strain>
    </source>
</reference>
<dbReference type="RefSeq" id="WP_011141073.1">
    <property type="nucleotide sequence ID" value="NC_005125.1"/>
</dbReference>
<name>Q7NLQ0_GLOVI</name>
<gene>
    <name evidence="1" type="ordered locus">gll1071</name>
</gene>